<evidence type="ECO:0000313" key="1">
    <source>
        <dbReference type="EMBL" id="EGQ4383508.1"/>
    </source>
</evidence>
<name>A0A8H9BWJ4_STAPS</name>
<dbReference type="Proteomes" id="UP000600220">
    <property type="component" value="Unassembled WGS sequence"/>
</dbReference>
<dbReference type="EMBL" id="AAXKXX010000001">
    <property type="protein sequence ID" value="EGQ4383508.1"/>
    <property type="molecule type" value="Genomic_DNA"/>
</dbReference>
<comment type="caution">
    <text evidence="1">The sequence shown here is derived from an EMBL/GenBank/DDBJ whole genome shotgun (WGS) entry which is preliminary data.</text>
</comment>
<organism evidence="1 2">
    <name type="scientific">Staphylococcus pseudintermedius</name>
    <dbReference type="NCBI Taxonomy" id="283734"/>
    <lineage>
        <taxon>Bacteria</taxon>
        <taxon>Bacillati</taxon>
        <taxon>Bacillota</taxon>
        <taxon>Bacilli</taxon>
        <taxon>Bacillales</taxon>
        <taxon>Staphylococcaceae</taxon>
        <taxon>Staphylococcus</taxon>
        <taxon>Staphylococcus intermedius group</taxon>
    </lineage>
</organism>
<dbReference type="AlphaFoldDB" id="A0A8H9BWJ4"/>
<protein>
    <submittedName>
        <fullName evidence="1">Uncharacterized protein</fullName>
    </submittedName>
</protein>
<sequence>MTKYTYIRPNTLEDIVEELAKIIEHKRYDKLNYLLSDIEWLQKDDFELFDKNEFYDLMFDKGLF</sequence>
<dbReference type="RefSeq" id="WP_110178765.1">
    <property type="nucleotide sequence ID" value="NZ_CAJESP010000003.1"/>
</dbReference>
<reference evidence="1 2" key="1">
    <citation type="submission" date="2018-11" db="EMBL/GenBank/DDBJ databases">
        <authorList>
            <consortium name="Veterinary Laboratory Investigation and Response Network"/>
        </authorList>
    </citation>
    <scope>NUCLEOTIDE SEQUENCE [LARGE SCALE GENOMIC DNA]</scope>
    <source>
        <strain evidence="1 2">SPSE-18-VL-LA-PA-Ryan-0021</strain>
    </source>
</reference>
<keyword evidence="2" id="KW-1185">Reference proteome</keyword>
<proteinExistence type="predicted"/>
<evidence type="ECO:0000313" key="2">
    <source>
        <dbReference type="Proteomes" id="UP000600220"/>
    </source>
</evidence>
<gene>
    <name evidence="1" type="ORF">EGV54_00125</name>
</gene>
<accession>A0A8H9BWJ4</accession>